<reference evidence="1 2" key="1">
    <citation type="submission" date="2016-10" db="EMBL/GenBank/DDBJ databases">
        <authorList>
            <person name="de Groot N.N."/>
        </authorList>
    </citation>
    <scope>NUCLEOTIDE SEQUENCE [LARGE SCALE GENOMIC DNA]</scope>
    <source>
        <strain evidence="1 2">DSM 26130</strain>
    </source>
</reference>
<dbReference type="EMBL" id="FOLQ01000009">
    <property type="protein sequence ID" value="SFE00291.1"/>
    <property type="molecule type" value="Genomic_DNA"/>
</dbReference>
<evidence type="ECO:0000313" key="2">
    <source>
        <dbReference type="Proteomes" id="UP000198598"/>
    </source>
</evidence>
<accession>A0A1I1WZ87</accession>
<dbReference type="Proteomes" id="UP000198598">
    <property type="component" value="Unassembled WGS sequence"/>
</dbReference>
<gene>
    <name evidence="1" type="ORF">SAMN05216167_109119</name>
</gene>
<sequence length="30" mass="3539">MIYMILLSVKVKNKIMRLIPIPIQTVKKII</sequence>
<keyword evidence="2" id="KW-1185">Reference proteome</keyword>
<dbReference type="AlphaFoldDB" id="A0A1I1WZ87"/>
<protein>
    <submittedName>
        <fullName evidence="1">Uncharacterized protein</fullName>
    </submittedName>
</protein>
<dbReference type="STRING" id="662367.SAMN05216167_109119"/>
<organism evidence="1 2">
    <name type="scientific">Spirosoma endophyticum</name>
    <dbReference type="NCBI Taxonomy" id="662367"/>
    <lineage>
        <taxon>Bacteria</taxon>
        <taxon>Pseudomonadati</taxon>
        <taxon>Bacteroidota</taxon>
        <taxon>Cytophagia</taxon>
        <taxon>Cytophagales</taxon>
        <taxon>Cytophagaceae</taxon>
        <taxon>Spirosoma</taxon>
    </lineage>
</organism>
<proteinExistence type="predicted"/>
<name>A0A1I1WZ87_9BACT</name>
<evidence type="ECO:0000313" key="1">
    <source>
        <dbReference type="EMBL" id="SFE00291.1"/>
    </source>
</evidence>